<evidence type="ECO:0000256" key="5">
    <source>
        <dbReference type="SAM" id="Phobius"/>
    </source>
</evidence>
<dbReference type="SUPFAM" id="SSF58104">
    <property type="entry name" value="Methyl-accepting chemotaxis protein (MCP) signaling domain"/>
    <property type="match status" value="1"/>
</dbReference>
<dbReference type="RefSeq" id="WP_185658819.1">
    <property type="nucleotide sequence ID" value="NZ_CAWPOO010000005.1"/>
</dbReference>
<evidence type="ECO:0000313" key="7">
    <source>
        <dbReference type="EMBL" id="MBC2604929.1"/>
    </source>
</evidence>
<proteinExistence type="inferred from homology"/>
<gene>
    <name evidence="7" type="ORF">H5P27_02625</name>
</gene>
<evidence type="ECO:0000256" key="3">
    <source>
        <dbReference type="PROSITE-ProRule" id="PRU00284"/>
    </source>
</evidence>
<dbReference type="Proteomes" id="UP000526501">
    <property type="component" value="Unassembled WGS sequence"/>
</dbReference>
<keyword evidence="8" id="KW-1185">Reference proteome</keyword>
<reference evidence="7 8" key="1">
    <citation type="submission" date="2020-07" db="EMBL/GenBank/DDBJ databases">
        <authorList>
            <person name="Feng X."/>
        </authorList>
    </citation>
    <scope>NUCLEOTIDE SEQUENCE [LARGE SCALE GENOMIC DNA]</scope>
    <source>
        <strain evidence="7 8">JCM23202</strain>
    </source>
</reference>
<dbReference type="EMBL" id="JACHVC010000005">
    <property type="protein sequence ID" value="MBC2604929.1"/>
    <property type="molecule type" value="Genomic_DNA"/>
</dbReference>
<dbReference type="GO" id="GO:0004888">
    <property type="term" value="F:transmembrane signaling receptor activity"/>
    <property type="evidence" value="ECO:0007669"/>
    <property type="project" value="InterPro"/>
</dbReference>
<dbReference type="PRINTS" id="PR00260">
    <property type="entry name" value="CHEMTRNSDUCR"/>
</dbReference>
<dbReference type="SMART" id="SM00283">
    <property type="entry name" value="MA"/>
    <property type="match status" value="1"/>
</dbReference>
<evidence type="ECO:0000256" key="2">
    <source>
        <dbReference type="ARBA" id="ARBA00029447"/>
    </source>
</evidence>
<dbReference type="Gene3D" id="1.10.287.950">
    <property type="entry name" value="Methyl-accepting chemotaxis protein"/>
    <property type="match status" value="1"/>
</dbReference>
<comment type="similarity">
    <text evidence="2">Belongs to the methyl-accepting chemotaxis (MCP) protein family.</text>
</comment>
<keyword evidence="5" id="KW-0812">Transmembrane</keyword>
<feature type="transmembrane region" description="Helical" evidence="5">
    <location>
        <begin position="12"/>
        <end position="32"/>
    </location>
</feature>
<keyword evidence="1" id="KW-0145">Chemotaxis</keyword>
<organism evidence="7 8">
    <name type="scientific">Pelagicoccus albus</name>
    <dbReference type="NCBI Taxonomy" id="415222"/>
    <lineage>
        <taxon>Bacteria</taxon>
        <taxon>Pseudomonadati</taxon>
        <taxon>Verrucomicrobiota</taxon>
        <taxon>Opitutia</taxon>
        <taxon>Puniceicoccales</taxon>
        <taxon>Pelagicoccaceae</taxon>
        <taxon>Pelagicoccus</taxon>
    </lineage>
</organism>
<evidence type="ECO:0000256" key="4">
    <source>
        <dbReference type="SAM" id="MobiDB-lite"/>
    </source>
</evidence>
<dbReference type="Pfam" id="PF00015">
    <property type="entry name" value="MCPsignal"/>
    <property type="match status" value="1"/>
</dbReference>
<keyword evidence="3" id="KW-0807">Transducer</keyword>
<accession>A0A7X1B3V2</accession>
<dbReference type="PANTHER" id="PTHR43531:SF11">
    <property type="entry name" value="METHYL-ACCEPTING CHEMOTAXIS PROTEIN 3"/>
    <property type="match status" value="1"/>
</dbReference>
<sequence length="570" mass="61228">MTIYNKQKLNMVVAVGFMLALAVVAVFFLHSISDKSQELANATEGQASRSLLSVQEIEDNLQRTVEVQKESLAQQREVERQILLLGERVDALSAEFNRVAQDMEETSRKVRIVSMKASDLNEVISDSVEDLSLAFEALPEGDVRFDLEDVCDELYDSQDLLQKEVILSLQGSSRSIDDFREKIASTASAMASLSQITHEQIAMVKVASDQSEETSLLANNAIKLTHSTVEDQSSVLARSKKTANELKASTKSSQVALIAVSVSAIIVLVFATCLIGRSIVKGLTALLDSLMHNKDDTIVSSDEVSRISGALASSSEQLARVSEETSAGVVEVRSMSEMNAQKAEEAKDHADEAVASTEEMFERMERLQSAMDEISASSSEIGGILSNIEDVAFQTNLLALNAAVEAARAGEAGAGFAVVADEVRALAIRSSEAAKKTAEVISRTQKLTEEGSNNCSIATTSLQGVLEKMGVMHESFGSIVSASAEQLQGMVSLSTSIRDVESLSTELKEKSQNASHASNSLNGQIENLDGQIAELELMLKGSRSGPNSSDADLDDFQVKDRSGVSELSLN</sequence>
<evidence type="ECO:0000313" key="8">
    <source>
        <dbReference type="Proteomes" id="UP000526501"/>
    </source>
</evidence>
<protein>
    <recommendedName>
        <fullName evidence="6">Methyl-accepting transducer domain-containing protein</fullName>
    </recommendedName>
</protein>
<evidence type="ECO:0000256" key="1">
    <source>
        <dbReference type="ARBA" id="ARBA00022500"/>
    </source>
</evidence>
<comment type="caution">
    <text evidence="7">The sequence shown here is derived from an EMBL/GenBank/DDBJ whole genome shotgun (WGS) entry which is preliminary data.</text>
</comment>
<dbReference type="InterPro" id="IPR004090">
    <property type="entry name" value="Chemotax_Me-accpt_rcpt"/>
</dbReference>
<dbReference type="PANTHER" id="PTHR43531">
    <property type="entry name" value="PROTEIN ICFG"/>
    <property type="match status" value="1"/>
</dbReference>
<feature type="region of interest" description="Disordered" evidence="4">
    <location>
        <begin position="539"/>
        <end position="570"/>
    </location>
</feature>
<evidence type="ECO:0000259" key="6">
    <source>
        <dbReference type="PROSITE" id="PS50111"/>
    </source>
</evidence>
<keyword evidence="5" id="KW-0472">Membrane</keyword>
<dbReference type="GO" id="GO:0006935">
    <property type="term" value="P:chemotaxis"/>
    <property type="evidence" value="ECO:0007669"/>
    <property type="project" value="UniProtKB-KW"/>
</dbReference>
<keyword evidence="5" id="KW-1133">Transmembrane helix</keyword>
<dbReference type="InterPro" id="IPR004089">
    <property type="entry name" value="MCPsignal_dom"/>
</dbReference>
<dbReference type="PROSITE" id="PS50111">
    <property type="entry name" value="CHEMOTAXIS_TRANSDUC_2"/>
    <property type="match status" value="1"/>
</dbReference>
<dbReference type="GO" id="GO:0007165">
    <property type="term" value="P:signal transduction"/>
    <property type="evidence" value="ECO:0007669"/>
    <property type="project" value="UniProtKB-KW"/>
</dbReference>
<feature type="domain" description="Methyl-accepting transducer" evidence="6">
    <location>
        <begin position="293"/>
        <end position="522"/>
    </location>
</feature>
<name>A0A7X1B3V2_9BACT</name>
<dbReference type="AlphaFoldDB" id="A0A7X1B3V2"/>
<dbReference type="InterPro" id="IPR051310">
    <property type="entry name" value="MCP_chemotaxis"/>
</dbReference>
<dbReference type="GO" id="GO:0016020">
    <property type="term" value="C:membrane"/>
    <property type="evidence" value="ECO:0007669"/>
    <property type="project" value="InterPro"/>
</dbReference>
<feature type="transmembrane region" description="Helical" evidence="5">
    <location>
        <begin position="255"/>
        <end position="276"/>
    </location>
</feature>